<dbReference type="Proteomes" id="UP000251314">
    <property type="component" value="Unassembled WGS sequence"/>
</dbReference>
<accession>A0A329RP30</accession>
<evidence type="ECO:0000313" key="1">
    <source>
        <dbReference type="EMBL" id="RAW25436.1"/>
    </source>
</evidence>
<gene>
    <name evidence="1" type="ORF">PC110_g18148</name>
</gene>
<sequence length="45" mass="4563">MPCPVYAALALMTQAAPCLDLLDNLPALPVQATVFLSPCYAAGGA</sequence>
<proteinExistence type="predicted"/>
<dbReference type="AlphaFoldDB" id="A0A329RP30"/>
<evidence type="ECO:0000313" key="2">
    <source>
        <dbReference type="Proteomes" id="UP000251314"/>
    </source>
</evidence>
<name>A0A329RP30_9STRA</name>
<dbReference type="OrthoDB" id="10478579at2759"/>
<organism evidence="1 2">
    <name type="scientific">Phytophthora cactorum</name>
    <dbReference type="NCBI Taxonomy" id="29920"/>
    <lineage>
        <taxon>Eukaryota</taxon>
        <taxon>Sar</taxon>
        <taxon>Stramenopiles</taxon>
        <taxon>Oomycota</taxon>
        <taxon>Peronosporomycetes</taxon>
        <taxon>Peronosporales</taxon>
        <taxon>Peronosporaceae</taxon>
        <taxon>Phytophthora</taxon>
    </lineage>
</organism>
<dbReference type="STRING" id="29920.A0A329RP30"/>
<reference evidence="1 2" key="1">
    <citation type="submission" date="2018-01" db="EMBL/GenBank/DDBJ databases">
        <title>Draft genome of the strawberry crown rot pathogen Phytophthora cactorum.</title>
        <authorList>
            <person name="Armitage A.D."/>
            <person name="Lysoe E."/>
            <person name="Nellist C.F."/>
            <person name="Harrison R.J."/>
            <person name="Brurberg M.B."/>
        </authorList>
    </citation>
    <scope>NUCLEOTIDE SEQUENCE [LARGE SCALE GENOMIC DNA]</scope>
    <source>
        <strain evidence="1 2">10300</strain>
    </source>
</reference>
<dbReference type="EMBL" id="MJFZ01000750">
    <property type="protein sequence ID" value="RAW25436.1"/>
    <property type="molecule type" value="Genomic_DNA"/>
</dbReference>
<protein>
    <submittedName>
        <fullName evidence="1">Uncharacterized protein</fullName>
    </submittedName>
</protein>
<dbReference type="VEuPathDB" id="FungiDB:PC110_g18148"/>
<keyword evidence="2" id="KW-1185">Reference proteome</keyword>
<comment type="caution">
    <text evidence="1">The sequence shown here is derived from an EMBL/GenBank/DDBJ whole genome shotgun (WGS) entry which is preliminary data.</text>
</comment>